<comment type="caution">
    <text evidence="2">The sequence shown here is derived from an EMBL/GenBank/DDBJ whole genome shotgun (WGS) entry which is preliminary data.</text>
</comment>
<organism evidence="2 3">
    <name type="scientific">Lymnaea stagnalis</name>
    <name type="common">Great pond snail</name>
    <name type="synonym">Helix stagnalis</name>
    <dbReference type="NCBI Taxonomy" id="6523"/>
    <lineage>
        <taxon>Eukaryota</taxon>
        <taxon>Metazoa</taxon>
        <taxon>Spiralia</taxon>
        <taxon>Lophotrochozoa</taxon>
        <taxon>Mollusca</taxon>
        <taxon>Gastropoda</taxon>
        <taxon>Heterobranchia</taxon>
        <taxon>Euthyneura</taxon>
        <taxon>Panpulmonata</taxon>
        <taxon>Hygrophila</taxon>
        <taxon>Lymnaeoidea</taxon>
        <taxon>Lymnaeidae</taxon>
        <taxon>Lymnaea</taxon>
    </lineage>
</organism>
<dbReference type="EMBL" id="CAXITT010000765">
    <property type="protein sequence ID" value="CAL1546060.1"/>
    <property type="molecule type" value="Genomic_DNA"/>
</dbReference>
<reference evidence="2 3" key="1">
    <citation type="submission" date="2024-04" db="EMBL/GenBank/DDBJ databases">
        <authorList>
            <consortium name="Genoscope - CEA"/>
            <person name="William W."/>
        </authorList>
    </citation>
    <scope>NUCLEOTIDE SEQUENCE [LARGE SCALE GENOMIC DNA]</scope>
</reference>
<evidence type="ECO:0000313" key="2">
    <source>
        <dbReference type="EMBL" id="CAL1546060.1"/>
    </source>
</evidence>
<dbReference type="Pfam" id="PF11218">
    <property type="entry name" value="DUF3011"/>
    <property type="match status" value="1"/>
</dbReference>
<evidence type="ECO:0000313" key="3">
    <source>
        <dbReference type="Proteomes" id="UP001497497"/>
    </source>
</evidence>
<sequence length="125" mass="13127">MNCAPLLAALVSLVMGFGGAEAQPPTTLCTGVQANSNNFKHTLVYVPGAVKVESVDLVSQQSGSPCTKGVSYGFVGPDVYVDKGCRAIFNACYIPGINQQITCSNEVTTSRRKCAMQISRSSTTT</sequence>
<name>A0AAV2IJS1_LYMST</name>
<accession>A0AAV2IJS1</accession>
<evidence type="ECO:0008006" key="4">
    <source>
        <dbReference type="Google" id="ProtNLM"/>
    </source>
</evidence>
<dbReference type="Proteomes" id="UP001497497">
    <property type="component" value="Unassembled WGS sequence"/>
</dbReference>
<gene>
    <name evidence="2" type="ORF">GSLYS_00019437001</name>
</gene>
<keyword evidence="1" id="KW-0732">Signal</keyword>
<evidence type="ECO:0000256" key="1">
    <source>
        <dbReference type="SAM" id="SignalP"/>
    </source>
</evidence>
<keyword evidence="3" id="KW-1185">Reference proteome</keyword>
<feature type="chain" id="PRO_5044022003" description="Secreted protein" evidence="1">
    <location>
        <begin position="23"/>
        <end position="125"/>
    </location>
</feature>
<protein>
    <recommendedName>
        <fullName evidence="4">Secreted protein</fullName>
    </recommendedName>
</protein>
<dbReference type="AlphaFoldDB" id="A0AAV2IJS1"/>
<feature type="signal peptide" evidence="1">
    <location>
        <begin position="1"/>
        <end position="22"/>
    </location>
</feature>
<proteinExistence type="predicted"/>
<dbReference type="InterPro" id="IPR021381">
    <property type="entry name" value="DUF3011"/>
</dbReference>